<dbReference type="InterPro" id="IPR031359">
    <property type="entry name" value="NACHT_N"/>
</dbReference>
<feature type="domain" description="NACHT" evidence="3">
    <location>
        <begin position="376"/>
        <end position="489"/>
    </location>
</feature>
<comment type="caution">
    <text evidence="4">The sequence shown here is derived from an EMBL/GenBank/DDBJ whole genome shotgun (WGS) entry which is preliminary data.</text>
</comment>
<dbReference type="InterPro" id="IPR056884">
    <property type="entry name" value="NPHP3-like_N"/>
</dbReference>
<name>G9NVA2_HYPAI</name>
<proteinExistence type="predicted"/>
<dbReference type="InterPro" id="IPR007111">
    <property type="entry name" value="NACHT_NTPase"/>
</dbReference>
<dbReference type="Gene3D" id="3.40.50.300">
    <property type="entry name" value="P-loop containing nucleotide triphosphate hydrolases"/>
    <property type="match status" value="1"/>
</dbReference>
<dbReference type="InterPro" id="IPR027417">
    <property type="entry name" value="P-loop_NTPase"/>
</dbReference>
<sequence>MRRQRLKRGLKSLQGKLPGWLQPEDQNETSGYHTSESQKQILVINTRYDETTINELWNIAYEKLRAEDGALIEEYEKKLLGNMAAGLGSMSNANMRDRMQTILEYQMNDVNANTWKLKFRSSEVEVRDLVQPILGAVSLVNEYITDAVAVSSYASLAWAGISLFLPLFLNPSTQMASLAQGLEFVSTLIAQSRMREELYLRRYGLKTQADHSLQQSHHEYKNGLERLYRQILKFQARAYCSFTDSSASRFCFDIMKKNDWDQLVSGIREQETMFAKLSKTWRDIQYDNECLAADNRHRETLNLWFTIGANVASLERAIQEAQKQESRIDLLEWLCNIDHTALYNSARQSHIDGTGEWLIHGKEIFKAWEKSIARQSFLWLHGKAGSGKSVLSSSVIKHLQDQHKGNATNVLAYFYFSFSDSQKQTVDGMISSLIRQISARRPNMPQAVQSLCEYKNGGGRPDTETLIEALISSMQGFSAVYIIVDALDECPMINDERKKLLKSLRNILEAAPDSLHMFCTSRKEVDIDEVIRPLLLEPWGDEVDLSNQTEALNDDIAQYIDSILADANYKTWPKSVKEEARRVLMEKADGM</sequence>
<dbReference type="OMA" id="WANDYIS"/>
<dbReference type="OrthoDB" id="194358at2759"/>
<dbReference type="Proteomes" id="UP000005426">
    <property type="component" value="Unassembled WGS sequence"/>
</dbReference>
<accession>G9NVA2</accession>
<keyword evidence="5" id="KW-1185">Reference proteome</keyword>
<organism evidence="4 5">
    <name type="scientific">Hypocrea atroviridis (strain ATCC 20476 / IMI 206040)</name>
    <name type="common">Trichoderma atroviride</name>
    <dbReference type="NCBI Taxonomy" id="452589"/>
    <lineage>
        <taxon>Eukaryota</taxon>
        <taxon>Fungi</taxon>
        <taxon>Dikarya</taxon>
        <taxon>Ascomycota</taxon>
        <taxon>Pezizomycotina</taxon>
        <taxon>Sordariomycetes</taxon>
        <taxon>Hypocreomycetidae</taxon>
        <taxon>Hypocreales</taxon>
        <taxon>Hypocreaceae</taxon>
        <taxon>Trichoderma</taxon>
    </lineage>
</organism>
<dbReference type="PANTHER" id="PTHR10039:SF16">
    <property type="entry name" value="GPI INOSITOL-DEACYLASE"/>
    <property type="match status" value="1"/>
</dbReference>
<dbReference type="Pfam" id="PF24883">
    <property type="entry name" value="NPHP3_N"/>
    <property type="match status" value="1"/>
</dbReference>
<protein>
    <recommendedName>
        <fullName evidence="3">NACHT domain-containing protein</fullName>
    </recommendedName>
</protein>
<evidence type="ECO:0000313" key="4">
    <source>
        <dbReference type="EMBL" id="EHK44923.1"/>
    </source>
</evidence>
<keyword evidence="1" id="KW-0677">Repeat</keyword>
<evidence type="ECO:0000256" key="2">
    <source>
        <dbReference type="SAM" id="MobiDB-lite"/>
    </source>
</evidence>
<reference evidence="4 5" key="1">
    <citation type="journal article" date="2011" name="Genome Biol.">
        <title>Comparative genome sequence analysis underscores mycoparasitism as the ancestral life style of Trichoderma.</title>
        <authorList>
            <person name="Kubicek C.P."/>
            <person name="Herrera-Estrella A."/>
            <person name="Seidl-Seiboth V."/>
            <person name="Martinez D.A."/>
            <person name="Druzhinina I.S."/>
            <person name="Thon M."/>
            <person name="Zeilinger S."/>
            <person name="Casas-Flores S."/>
            <person name="Horwitz B.A."/>
            <person name="Mukherjee P.K."/>
            <person name="Mukherjee M."/>
            <person name="Kredics L."/>
            <person name="Alcaraz L.D."/>
            <person name="Aerts A."/>
            <person name="Antal Z."/>
            <person name="Atanasova L."/>
            <person name="Cervantes-Badillo M.G."/>
            <person name="Challacombe J."/>
            <person name="Chertkov O."/>
            <person name="McCluskey K."/>
            <person name="Coulpier F."/>
            <person name="Deshpande N."/>
            <person name="von Doehren H."/>
            <person name="Ebbole D.J."/>
            <person name="Esquivel-Naranjo E.U."/>
            <person name="Fekete E."/>
            <person name="Flipphi M."/>
            <person name="Glaser F."/>
            <person name="Gomez-Rodriguez E.Y."/>
            <person name="Gruber S."/>
            <person name="Han C."/>
            <person name="Henrissat B."/>
            <person name="Hermosa R."/>
            <person name="Hernandez-Onate M."/>
            <person name="Karaffa L."/>
            <person name="Kosti I."/>
            <person name="Le Crom S."/>
            <person name="Lindquist E."/>
            <person name="Lucas S."/>
            <person name="Luebeck M."/>
            <person name="Luebeck P.S."/>
            <person name="Margeot A."/>
            <person name="Metz B."/>
            <person name="Misra M."/>
            <person name="Nevalainen H."/>
            <person name="Omann M."/>
            <person name="Packer N."/>
            <person name="Perrone G."/>
            <person name="Uresti-Rivera E.E."/>
            <person name="Salamov A."/>
            <person name="Schmoll M."/>
            <person name="Seiboth B."/>
            <person name="Shapiro H."/>
            <person name="Sukno S."/>
            <person name="Tamayo-Ramos J.A."/>
            <person name="Tisch D."/>
            <person name="Wiest A."/>
            <person name="Wilkinson H.H."/>
            <person name="Zhang M."/>
            <person name="Coutinho P.M."/>
            <person name="Kenerley C.M."/>
            <person name="Monte E."/>
            <person name="Baker S.E."/>
            <person name="Grigoriev I.V."/>
        </authorList>
    </citation>
    <scope>NUCLEOTIDE SEQUENCE [LARGE SCALE GENOMIC DNA]</scope>
    <source>
        <strain evidence="5">ATCC 20476 / IMI 206040</strain>
    </source>
</reference>
<evidence type="ECO:0000256" key="1">
    <source>
        <dbReference type="ARBA" id="ARBA00022737"/>
    </source>
</evidence>
<dbReference type="AlphaFoldDB" id="G9NVA2"/>
<gene>
    <name evidence="4" type="ORF">TRIATDRAFT_37794</name>
</gene>
<dbReference type="eggNOG" id="KOG4177">
    <property type="taxonomic scope" value="Eukaryota"/>
</dbReference>
<dbReference type="HOGENOM" id="CLU_461548_0_0_1"/>
<dbReference type="Pfam" id="PF17100">
    <property type="entry name" value="NACHT_N"/>
    <property type="match status" value="1"/>
</dbReference>
<dbReference type="SUPFAM" id="SSF52540">
    <property type="entry name" value="P-loop containing nucleoside triphosphate hydrolases"/>
    <property type="match status" value="1"/>
</dbReference>
<dbReference type="PROSITE" id="PS50837">
    <property type="entry name" value="NACHT"/>
    <property type="match status" value="1"/>
</dbReference>
<evidence type="ECO:0000259" key="3">
    <source>
        <dbReference type="PROSITE" id="PS50837"/>
    </source>
</evidence>
<dbReference type="EMBL" id="ABDG02000024">
    <property type="protein sequence ID" value="EHK44923.1"/>
    <property type="molecule type" value="Genomic_DNA"/>
</dbReference>
<evidence type="ECO:0000313" key="5">
    <source>
        <dbReference type="Proteomes" id="UP000005426"/>
    </source>
</evidence>
<dbReference type="STRING" id="452589.G9NVA2"/>
<feature type="region of interest" description="Disordered" evidence="2">
    <location>
        <begin position="16"/>
        <end position="36"/>
    </location>
</feature>
<dbReference type="PANTHER" id="PTHR10039">
    <property type="entry name" value="AMELOGENIN"/>
    <property type="match status" value="1"/>
</dbReference>